<dbReference type="AlphaFoldDB" id="A0AB37VAV8"/>
<accession>A0AB37VAV8</accession>
<name>A0AB37VAV8_ENTCL</name>
<protein>
    <submittedName>
        <fullName evidence="1">Uncharacterized protein</fullName>
    </submittedName>
</protein>
<proteinExistence type="predicted"/>
<reference evidence="1 2" key="1">
    <citation type="submission" date="2018-06" db="EMBL/GenBank/DDBJ databases">
        <title>Carbapenemase-producing Enterobacteriaceae present in wastewater treatment plant effluent and nearby surface waters in the US.</title>
        <authorList>
            <person name="Mathys D.A."/>
            <person name="Mollenkopf D.F."/>
            <person name="Feicht S.M."/>
            <person name="Adams R.J."/>
            <person name="Albers A.L."/>
            <person name="Grooters S.V."/>
            <person name="Stuever D.M."/>
            <person name="Daniels J.B."/>
            <person name="Wittum T.E."/>
        </authorList>
    </citation>
    <scope>NUCLEOTIDE SEQUENCE [LARGE SCALE GENOMIC DNA]</scope>
    <source>
        <strain evidence="1 2">GEO_23_Down_A</strain>
    </source>
</reference>
<gene>
    <name evidence="1" type="ORF">DN595_27085</name>
</gene>
<comment type="caution">
    <text evidence="1">The sequence shown here is derived from an EMBL/GenBank/DDBJ whole genome shotgun (WGS) entry which is preliminary data.</text>
</comment>
<sequence length="98" mass="11604">MIYDMKNYYINSKTDARLIRYDVIKLNDDTYKVKVFDDQQRGISHPSLVAQIDDFQITREEYNKKFPSGFNQPVRTEMAPGFENTIHDSLQKHRNTLS</sequence>
<evidence type="ECO:0000313" key="2">
    <source>
        <dbReference type="Proteomes" id="UP000289016"/>
    </source>
</evidence>
<evidence type="ECO:0000313" key="1">
    <source>
        <dbReference type="EMBL" id="RWT68754.1"/>
    </source>
</evidence>
<organism evidence="1 2">
    <name type="scientific">Enterobacter cloacae</name>
    <dbReference type="NCBI Taxonomy" id="550"/>
    <lineage>
        <taxon>Bacteria</taxon>
        <taxon>Pseudomonadati</taxon>
        <taxon>Pseudomonadota</taxon>
        <taxon>Gammaproteobacteria</taxon>
        <taxon>Enterobacterales</taxon>
        <taxon>Enterobacteriaceae</taxon>
        <taxon>Enterobacter</taxon>
        <taxon>Enterobacter cloacae complex</taxon>
    </lineage>
</organism>
<dbReference type="Proteomes" id="UP000289016">
    <property type="component" value="Unassembled WGS sequence"/>
</dbReference>
<dbReference type="EMBL" id="QKPI01000183">
    <property type="protein sequence ID" value="RWT68754.1"/>
    <property type="molecule type" value="Genomic_DNA"/>
</dbReference>